<reference evidence="2 3" key="1">
    <citation type="submission" date="2020-04" db="EMBL/GenBank/DDBJ databases">
        <title>Molecular characterization of pseudomonads from Agaricus bisporus reveal novel blotch 2 pathogens in Western Europe.</title>
        <authorList>
            <person name="Taparia T."/>
            <person name="Krijger M."/>
            <person name="Haynes E."/>
            <person name="Elpinstone J.G."/>
            <person name="Noble R."/>
            <person name="Van Der Wolf J."/>
        </authorList>
    </citation>
    <scope>NUCLEOTIDE SEQUENCE [LARGE SCALE GENOMIC DNA]</scope>
    <source>
        <strain evidence="2 3">P8021</strain>
    </source>
</reference>
<dbReference type="CDD" id="cd20702">
    <property type="entry name" value="PoNe"/>
    <property type="match status" value="1"/>
</dbReference>
<accession>A0A7Y8G7V7</accession>
<dbReference type="Proteomes" id="UP000585226">
    <property type="component" value="Unassembled WGS sequence"/>
</dbReference>
<feature type="region of interest" description="Disordered" evidence="1">
    <location>
        <begin position="144"/>
        <end position="183"/>
    </location>
</feature>
<sequence>MKQYTSGSVPSGTGHALTRPLGTAPQARTSFSTVDFAHRATSAEPSLLDDNPSLGIFGATYQYIVDLPSTPEVTRNPVFVPHGDPIPAPDPTTGLRHYASRDYADTEDGTTVMVTHDPVTGEWHERAPDSRVTRGPALHWMAPTMTWRSGSPDSSSSTSSPGVSHSDSGSSLSHSTSSSSIPRTMSHVNLSSVTRIDPVWSLAPYKLVAGGAQTLSTAPTGFKSLMIGREQFFVDIHFGDLSGTVPHAKPDLYSVNTRGKRIRVGRVEPNGLYQVNSLRHYLPLGSDFCAVAFDSAGKHWSITCPQGTVLPDIRIEMGSAPDRWVPTLAVDNVLDLFQSSRQNRGYTSLVGPVDLAGNSHDRQVYSYMQNYLRQIIGFCDPSIRRAPMAMKGDMIDAYIWTNGYPYDCLTAIHAALAAGQPLPPGMPVFDALEGLGTVKCSKNGNFNVARISPERQLCYPDRTRSAAENILLVEWKKCRDAKDGKAQGERNEQMYEARLTEDGYTLLSGGTYGAGQNGFDRVFEGPTGNIYLLEVKHVSKKPSGELGNASLGSMTDARQMTDKWVRRVLGFSDPTSAANTAVSKALARGQLFKLLGTTTEDGQLILFKIDMSLVDF</sequence>
<gene>
    <name evidence="2" type="ORF">HX893_29110</name>
</gene>
<dbReference type="AlphaFoldDB" id="A0A7Y8G7V7"/>
<feature type="compositionally biased region" description="Polar residues" evidence="1">
    <location>
        <begin position="1"/>
        <end position="11"/>
    </location>
</feature>
<dbReference type="RefSeq" id="WP_218175675.1">
    <property type="nucleotide sequence ID" value="NZ_JACASD010000096.1"/>
</dbReference>
<evidence type="ECO:0000256" key="1">
    <source>
        <dbReference type="SAM" id="MobiDB-lite"/>
    </source>
</evidence>
<evidence type="ECO:0000313" key="3">
    <source>
        <dbReference type="Proteomes" id="UP000585226"/>
    </source>
</evidence>
<protein>
    <submittedName>
        <fullName evidence="2">Uncharacterized protein</fullName>
    </submittedName>
</protein>
<organism evidence="2 3">
    <name type="scientific">Pseudomonas reactans</name>
    <dbReference type="NCBI Taxonomy" id="117680"/>
    <lineage>
        <taxon>Bacteria</taxon>
        <taxon>Pseudomonadati</taxon>
        <taxon>Pseudomonadota</taxon>
        <taxon>Gammaproteobacteria</taxon>
        <taxon>Pseudomonadales</taxon>
        <taxon>Pseudomonadaceae</taxon>
        <taxon>Pseudomonas</taxon>
    </lineage>
</organism>
<feature type="compositionally biased region" description="Low complexity" evidence="1">
    <location>
        <begin position="149"/>
        <end position="180"/>
    </location>
</feature>
<comment type="caution">
    <text evidence="2">The sequence shown here is derived from an EMBL/GenBank/DDBJ whole genome shotgun (WGS) entry which is preliminary data.</text>
</comment>
<proteinExistence type="predicted"/>
<evidence type="ECO:0000313" key="2">
    <source>
        <dbReference type="EMBL" id="NWE92190.1"/>
    </source>
</evidence>
<dbReference type="EMBL" id="JACASD010000096">
    <property type="protein sequence ID" value="NWE92190.1"/>
    <property type="molecule type" value="Genomic_DNA"/>
</dbReference>
<name>A0A7Y8G7V7_9PSED</name>
<feature type="region of interest" description="Disordered" evidence="1">
    <location>
        <begin position="1"/>
        <end position="24"/>
    </location>
</feature>